<accession>G4YGK7</accession>
<dbReference type="InParanoid" id="G4YGK7"/>
<dbReference type="EMBL" id="JH159151">
    <property type="protein sequence ID" value="EGZ26542.1"/>
    <property type="molecule type" value="Genomic_DNA"/>
</dbReference>
<dbReference type="KEGG" id="psoj:PHYSODRAFT_358131"/>
<evidence type="ECO:0000313" key="2">
    <source>
        <dbReference type="Proteomes" id="UP000002640"/>
    </source>
</evidence>
<evidence type="ECO:0000313" key="1">
    <source>
        <dbReference type="EMBL" id="EGZ26542.1"/>
    </source>
</evidence>
<name>G4YGK7_PHYSP</name>
<keyword evidence="2" id="KW-1185">Reference proteome</keyword>
<proteinExistence type="predicted"/>
<protein>
    <submittedName>
        <fullName evidence="1">Uncharacterized protein</fullName>
    </submittedName>
</protein>
<sequence>MRAAPAADIVRLPSPEPADALTLWLKARTARGPISFERYWRTAQSGKTSVAGSQPEAQTAGESVERVLRGLLTGAFLAWSPSGGGLKTLAEDGNPCTMSGCRSPEWQVNSTARDGLPPTRIQCQGRGCNAGLLALVVVCVGTLDATSTMFKRYAGLSHQCTFIHSYIHTAVHATLTSVQLNAFGFRRERNRPNM</sequence>
<dbReference type="RefSeq" id="XP_009513817.1">
    <property type="nucleotide sequence ID" value="XM_009515522.1"/>
</dbReference>
<reference evidence="1 2" key="1">
    <citation type="journal article" date="2006" name="Science">
        <title>Phytophthora genome sequences uncover evolutionary origins and mechanisms of pathogenesis.</title>
        <authorList>
            <person name="Tyler B.M."/>
            <person name="Tripathy S."/>
            <person name="Zhang X."/>
            <person name="Dehal P."/>
            <person name="Jiang R.H."/>
            <person name="Aerts A."/>
            <person name="Arredondo F.D."/>
            <person name="Baxter L."/>
            <person name="Bensasson D."/>
            <person name="Beynon J.L."/>
            <person name="Chapman J."/>
            <person name="Damasceno C.M."/>
            <person name="Dorrance A.E."/>
            <person name="Dou D."/>
            <person name="Dickerman A.W."/>
            <person name="Dubchak I.L."/>
            <person name="Garbelotto M."/>
            <person name="Gijzen M."/>
            <person name="Gordon S.G."/>
            <person name="Govers F."/>
            <person name="Grunwald N.J."/>
            <person name="Huang W."/>
            <person name="Ivors K.L."/>
            <person name="Jones R.W."/>
            <person name="Kamoun S."/>
            <person name="Krampis K."/>
            <person name="Lamour K.H."/>
            <person name="Lee M.K."/>
            <person name="McDonald W.H."/>
            <person name="Medina M."/>
            <person name="Meijer H.J."/>
            <person name="Nordberg E.K."/>
            <person name="Maclean D.J."/>
            <person name="Ospina-Giraldo M.D."/>
            <person name="Morris P.F."/>
            <person name="Phuntumart V."/>
            <person name="Putnam N.H."/>
            <person name="Rash S."/>
            <person name="Rose J.K."/>
            <person name="Sakihama Y."/>
            <person name="Salamov A.A."/>
            <person name="Savidor A."/>
            <person name="Scheuring C.F."/>
            <person name="Smith B.M."/>
            <person name="Sobral B.W."/>
            <person name="Terry A."/>
            <person name="Torto-Alalibo T.A."/>
            <person name="Win J."/>
            <person name="Xu Z."/>
            <person name="Zhang H."/>
            <person name="Grigoriev I.V."/>
            <person name="Rokhsar D.S."/>
            <person name="Boore J.L."/>
        </authorList>
    </citation>
    <scope>NUCLEOTIDE SEQUENCE [LARGE SCALE GENOMIC DNA]</scope>
    <source>
        <strain evidence="1 2">P6497</strain>
    </source>
</reference>
<gene>
    <name evidence="1" type="ORF">PHYSODRAFT_358131</name>
</gene>
<dbReference type="GeneID" id="20649993"/>
<dbReference type="AlphaFoldDB" id="G4YGK7"/>
<dbReference type="Proteomes" id="UP000002640">
    <property type="component" value="Unassembled WGS sequence"/>
</dbReference>
<organism evidence="1 2">
    <name type="scientific">Phytophthora sojae (strain P6497)</name>
    <name type="common">Soybean stem and root rot agent</name>
    <name type="synonym">Phytophthora megasperma f. sp. glycines</name>
    <dbReference type="NCBI Taxonomy" id="1094619"/>
    <lineage>
        <taxon>Eukaryota</taxon>
        <taxon>Sar</taxon>
        <taxon>Stramenopiles</taxon>
        <taxon>Oomycota</taxon>
        <taxon>Peronosporomycetes</taxon>
        <taxon>Peronosporales</taxon>
        <taxon>Peronosporaceae</taxon>
        <taxon>Phytophthora</taxon>
    </lineage>
</organism>